<evidence type="ECO:0000259" key="6">
    <source>
        <dbReference type="SMART" id="SM00988"/>
    </source>
</evidence>
<dbReference type="InterPro" id="IPR012406">
    <property type="entry name" value="UreE"/>
</dbReference>
<evidence type="ECO:0000256" key="2">
    <source>
        <dbReference type="ARBA" id="ARBA00022490"/>
    </source>
</evidence>
<dbReference type="PIRSF" id="PIRSF036402">
    <property type="entry name" value="Ureas_acces_UreE"/>
    <property type="match status" value="1"/>
</dbReference>
<comment type="caution">
    <text evidence="7">The sequence shown here is derived from an EMBL/GenBank/DDBJ whole genome shotgun (WGS) entry which is preliminary data.</text>
</comment>
<evidence type="ECO:0000256" key="5">
    <source>
        <dbReference type="SAM" id="MobiDB-lite"/>
    </source>
</evidence>
<keyword evidence="4" id="KW-0143">Chaperone</keyword>
<dbReference type="Pfam" id="PF05194">
    <property type="entry name" value="UreE_C"/>
    <property type="match status" value="1"/>
</dbReference>
<evidence type="ECO:0000256" key="3">
    <source>
        <dbReference type="ARBA" id="ARBA00022596"/>
    </source>
</evidence>
<dbReference type="SMART" id="SM00988">
    <property type="entry name" value="UreE_N"/>
    <property type="match status" value="1"/>
</dbReference>
<dbReference type="InterPro" id="IPR036118">
    <property type="entry name" value="UreE_N_sf"/>
</dbReference>
<proteinExistence type="predicted"/>
<comment type="subcellular location">
    <subcellularLocation>
        <location evidence="1">Cytoplasm</location>
    </subcellularLocation>
</comment>
<dbReference type="EMBL" id="JAFCLK010000038">
    <property type="protein sequence ID" value="MBR1140274.1"/>
    <property type="molecule type" value="Genomic_DNA"/>
</dbReference>
<evidence type="ECO:0000313" key="8">
    <source>
        <dbReference type="Proteomes" id="UP001314635"/>
    </source>
</evidence>
<feature type="compositionally biased region" description="Low complexity" evidence="5">
    <location>
        <begin position="154"/>
        <end position="167"/>
    </location>
</feature>
<accession>A0ABS5GGX8</accession>
<dbReference type="InterPro" id="IPR004029">
    <property type="entry name" value="UreE_N"/>
</dbReference>
<evidence type="ECO:0000313" key="7">
    <source>
        <dbReference type="EMBL" id="MBR1140274.1"/>
    </source>
</evidence>
<organism evidence="7 8">
    <name type="scientific">Bradyrhizobium denitrificans</name>
    <dbReference type="NCBI Taxonomy" id="2734912"/>
    <lineage>
        <taxon>Bacteria</taxon>
        <taxon>Pseudomonadati</taxon>
        <taxon>Pseudomonadota</taxon>
        <taxon>Alphaproteobacteria</taxon>
        <taxon>Hyphomicrobiales</taxon>
        <taxon>Nitrobacteraceae</taxon>
        <taxon>Bradyrhizobium</taxon>
    </lineage>
</organism>
<gene>
    <name evidence="7" type="primary">ureE</name>
    <name evidence="7" type="ORF">JQ619_31400</name>
</gene>
<feature type="region of interest" description="Disordered" evidence="5">
    <location>
        <begin position="151"/>
        <end position="181"/>
    </location>
</feature>
<keyword evidence="3" id="KW-0533">Nickel</keyword>
<dbReference type="NCBIfam" id="NF009752">
    <property type="entry name" value="PRK13261.1-2"/>
    <property type="match status" value="1"/>
</dbReference>
<dbReference type="InterPro" id="IPR007864">
    <property type="entry name" value="UreE_C_dom"/>
</dbReference>
<evidence type="ECO:0000256" key="1">
    <source>
        <dbReference type="ARBA" id="ARBA00004496"/>
    </source>
</evidence>
<reference evidence="8" key="1">
    <citation type="journal article" date="2021" name="ISME J.">
        <title>Evolutionary origin and ecological implication of a unique nif island in free-living Bradyrhizobium lineages.</title>
        <authorList>
            <person name="Tao J."/>
        </authorList>
    </citation>
    <scope>NUCLEOTIDE SEQUENCE [LARGE SCALE GENOMIC DNA]</scope>
    <source>
        <strain evidence="8">SZCCT0094</strain>
    </source>
</reference>
<dbReference type="Gene3D" id="2.60.260.20">
    <property type="entry name" value="Urease metallochaperone UreE, N-terminal domain"/>
    <property type="match status" value="1"/>
</dbReference>
<dbReference type="Pfam" id="PF02814">
    <property type="entry name" value="UreE_N"/>
    <property type="match status" value="1"/>
</dbReference>
<protein>
    <submittedName>
        <fullName evidence="7">Urease accessory protein UreE</fullName>
    </submittedName>
</protein>
<keyword evidence="2" id="KW-0963">Cytoplasm</keyword>
<name>A0ABS5GGX8_9BRAD</name>
<dbReference type="SUPFAM" id="SSF69287">
    <property type="entry name" value="Urease metallochaperone UreE, N-terminal domain"/>
    <property type="match status" value="1"/>
</dbReference>
<evidence type="ECO:0000256" key="4">
    <source>
        <dbReference type="ARBA" id="ARBA00023186"/>
    </source>
</evidence>
<dbReference type="Proteomes" id="UP001314635">
    <property type="component" value="Unassembled WGS sequence"/>
</dbReference>
<feature type="domain" description="UreE urease accessory N-terminal" evidence="6">
    <location>
        <begin position="16"/>
        <end position="78"/>
    </location>
</feature>
<dbReference type="RefSeq" id="WP_172240646.1">
    <property type="nucleotide sequence ID" value="NZ_JABFDP010000027.1"/>
</dbReference>
<keyword evidence="8" id="KW-1185">Reference proteome</keyword>
<sequence length="181" mass="20249">MRRIEHVLGSRLEPDMSEALHRLEHRGGVDIVAVPAADLARRRLLISTRSGEELAIALPRTEKLFDGAVLLLERDRAIVVRAATERWLRLEPRSISDAVELGYQVGNLHWRVRFGGEVLLVALEGRPEDYTARIENLIAARRVAVTVLDEEAVDSPPSHEAAPSHSHGASHDSHPHHHRDH</sequence>